<dbReference type="EMBL" id="MBFT01000087">
    <property type="protein sequence ID" value="PVU98228.1"/>
    <property type="molecule type" value="Genomic_DNA"/>
</dbReference>
<dbReference type="GO" id="GO:0005524">
    <property type="term" value="F:ATP binding"/>
    <property type="evidence" value="ECO:0007669"/>
    <property type="project" value="UniProtKB-UniRule"/>
</dbReference>
<evidence type="ECO:0000256" key="9">
    <source>
        <dbReference type="ARBA" id="ARBA00032122"/>
    </source>
</evidence>
<evidence type="ECO:0000256" key="1">
    <source>
        <dbReference type="ARBA" id="ARBA00005006"/>
    </source>
</evidence>
<dbReference type="STRING" id="61424.A0A2T9Y5S9"/>
<feature type="compositionally biased region" description="Polar residues" evidence="11">
    <location>
        <begin position="540"/>
        <end position="551"/>
    </location>
</feature>
<dbReference type="InterPro" id="IPR014746">
    <property type="entry name" value="Gln_synth/guanido_kin_cat_dom"/>
</dbReference>
<dbReference type="EC" id="6.3.2.2" evidence="3 10"/>
<dbReference type="SUPFAM" id="SSF55931">
    <property type="entry name" value="Glutamine synthetase/guanido kinase"/>
    <property type="match status" value="1"/>
</dbReference>
<dbReference type="GO" id="GO:0006750">
    <property type="term" value="P:glutathione biosynthetic process"/>
    <property type="evidence" value="ECO:0007669"/>
    <property type="project" value="UniProtKB-UniRule"/>
</dbReference>
<gene>
    <name evidence="13" type="ORF">BB559_001713</name>
    <name evidence="12" type="ORF">BB559_005938</name>
</gene>
<sequence length="671" mass="76663">MGLLSLGTPLDWPEAKKHADHVRKNGIEQFINIWKRIKDKERDSLLWGDEIEYVVVEFDHENKKTRLVKHASEVIDKLQVAEMDYLEKKEKGLDATPPKSLWRPEFGSFMVEGTPGEPYGSNIKDLVSVEESMIYRRNETMNLLNKNQSILSITSYPMMGTKDWFTPFHEPDGIYFQSLFLSDEIINPHPRFRTLAANIRQRRGSKVEINMPIFHDVNTPRPFIDDTIPWDRQIFPGDSEAKNGAAKPDHIYMDAMGFGMGSCCLQVTFQASSMNEARRLYDQLAPSCSIMMALSAATPLLRGFLADIDCRWNIISASVDDRTPQERGLEPLSGKSRLISKSRYGTIDSYLGSSDGFFSTRYNDVKLEYDEDLYKVLVGNGVDEQLARHIGHLFIRDPLVIYKELLDLDNEKSSDHFENIQSTNWQNVRFKPPPPGTDIGWRVEFRPIESQVTDFENAAYAIFIVLLTRAILSFDLDFYLPISQMDINMERAHKRDAVLNEKFYFRKNVFSRQSRSPSPNVSRSVSSESDGSSTSEKENGNNTSQHLGKQNTSQIFLSSGTGSILPVIEEMTINEIMNGQKSKGGFPGLLPIVYSYLNSANVDVITMSKLRKYLEFIRNRATGEYKTNASWIRSFVTSHPEYKKDSRVNDRIVYDLLMKLDEASVNNKPVF</sequence>
<reference evidence="12 14" key="1">
    <citation type="journal article" date="2018" name="MBio">
        <title>Comparative Genomics Reveals the Core Gene Toolbox for the Fungus-Insect Symbiosis.</title>
        <authorList>
            <person name="Wang Y."/>
            <person name="Stata M."/>
            <person name="Wang W."/>
            <person name="Stajich J.E."/>
            <person name="White M.M."/>
            <person name="Moncalvo J.M."/>
        </authorList>
    </citation>
    <scope>NUCLEOTIDE SEQUENCE [LARGE SCALE GENOMIC DNA]</scope>
    <source>
        <strain evidence="12 14">AUS-77-4</strain>
    </source>
</reference>
<accession>A0A2T9Y5S9</accession>
<evidence type="ECO:0000256" key="6">
    <source>
        <dbReference type="ARBA" id="ARBA00022741"/>
    </source>
</evidence>
<dbReference type="Proteomes" id="UP000245699">
    <property type="component" value="Unassembled WGS sequence"/>
</dbReference>
<dbReference type="PANTHER" id="PTHR11164">
    <property type="entry name" value="GLUTAMATE CYSTEINE LIGASE"/>
    <property type="match status" value="1"/>
</dbReference>
<evidence type="ECO:0000256" key="10">
    <source>
        <dbReference type="RuleBase" id="RU367135"/>
    </source>
</evidence>
<evidence type="ECO:0000256" key="11">
    <source>
        <dbReference type="SAM" id="MobiDB-lite"/>
    </source>
</evidence>
<organism evidence="12 14">
    <name type="scientific">Furculomyces boomerangus</name>
    <dbReference type="NCBI Taxonomy" id="61424"/>
    <lineage>
        <taxon>Eukaryota</taxon>
        <taxon>Fungi</taxon>
        <taxon>Fungi incertae sedis</taxon>
        <taxon>Zoopagomycota</taxon>
        <taxon>Kickxellomycotina</taxon>
        <taxon>Harpellomycetes</taxon>
        <taxon>Harpellales</taxon>
        <taxon>Harpellaceae</taxon>
        <taxon>Furculomyces</taxon>
    </lineage>
</organism>
<evidence type="ECO:0000313" key="12">
    <source>
        <dbReference type="EMBL" id="PVU87665.1"/>
    </source>
</evidence>
<dbReference type="Pfam" id="PF03074">
    <property type="entry name" value="GCS"/>
    <property type="match status" value="1"/>
</dbReference>
<feature type="region of interest" description="Disordered" evidence="11">
    <location>
        <begin position="512"/>
        <end position="551"/>
    </location>
</feature>
<protein>
    <recommendedName>
        <fullName evidence="3 10">Glutamate--cysteine ligase</fullName>
        <ecNumber evidence="3 10">6.3.2.2</ecNumber>
    </recommendedName>
    <alternativeName>
        <fullName evidence="9 10">Gamma-ECS</fullName>
    </alternativeName>
    <alternativeName>
        <fullName evidence="8 10">Gamma-glutamylcysteine synthetase</fullName>
    </alternativeName>
</protein>
<evidence type="ECO:0000256" key="7">
    <source>
        <dbReference type="ARBA" id="ARBA00022840"/>
    </source>
</evidence>
<keyword evidence="7 10" id="KW-0067">ATP-binding</keyword>
<evidence type="ECO:0000256" key="2">
    <source>
        <dbReference type="ARBA" id="ARBA00008100"/>
    </source>
</evidence>
<keyword evidence="6 10" id="KW-0547">Nucleotide-binding</keyword>
<dbReference type="Gene3D" id="1.10.8.960">
    <property type="match status" value="1"/>
</dbReference>
<keyword evidence="4 10" id="KW-0436">Ligase</keyword>
<evidence type="ECO:0000313" key="14">
    <source>
        <dbReference type="Proteomes" id="UP000245699"/>
    </source>
</evidence>
<dbReference type="GO" id="GO:0017109">
    <property type="term" value="C:glutamate-cysteine ligase complex"/>
    <property type="evidence" value="ECO:0007669"/>
    <property type="project" value="TreeGrafter"/>
</dbReference>
<dbReference type="FunFam" id="3.30.590.50:FF:000002">
    <property type="entry name" value="Glutamate--cysteine ligase catalytic subunit"/>
    <property type="match status" value="1"/>
</dbReference>
<dbReference type="OrthoDB" id="7939818at2759"/>
<feature type="compositionally biased region" description="Low complexity" evidence="11">
    <location>
        <begin position="512"/>
        <end position="534"/>
    </location>
</feature>
<evidence type="ECO:0000256" key="5">
    <source>
        <dbReference type="ARBA" id="ARBA00022684"/>
    </source>
</evidence>
<comment type="pathway">
    <text evidence="1 10">Sulfur metabolism; glutathione biosynthesis; glutathione from L-cysteine and L-glutamate: step 1/2.</text>
</comment>
<proteinExistence type="inferred from homology"/>
<comment type="similarity">
    <text evidence="2 10">Belongs to the glutamate--cysteine ligase type 3 family.</text>
</comment>
<dbReference type="Gene3D" id="3.30.590.50">
    <property type="match status" value="2"/>
</dbReference>
<evidence type="ECO:0000256" key="4">
    <source>
        <dbReference type="ARBA" id="ARBA00022598"/>
    </source>
</evidence>
<dbReference type="PANTHER" id="PTHR11164:SF0">
    <property type="entry name" value="GLUTAMATE--CYSTEINE LIGASE CATALYTIC SUBUNIT"/>
    <property type="match status" value="1"/>
</dbReference>
<keyword evidence="5 10" id="KW-0317">Glutathione biosynthesis</keyword>
<dbReference type="UniPathway" id="UPA00142">
    <property type="reaction ID" value="UER00209"/>
</dbReference>
<dbReference type="InterPro" id="IPR004308">
    <property type="entry name" value="GCS"/>
</dbReference>
<evidence type="ECO:0000256" key="3">
    <source>
        <dbReference type="ARBA" id="ARBA00012220"/>
    </source>
</evidence>
<dbReference type="EMBL" id="MBFT01000712">
    <property type="protein sequence ID" value="PVU87665.1"/>
    <property type="molecule type" value="Genomic_DNA"/>
</dbReference>
<dbReference type="AlphaFoldDB" id="A0A2T9Y5S9"/>
<name>A0A2T9Y5S9_9FUNG</name>
<comment type="caution">
    <text evidence="12">The sequence shown here is derived from an EMBL/GenBank/DDBJ whole genome shotgun (WGS) entry which is preliminary data.</text>
</comment>
<evidence type="ECO:0000256" key="8">
    <source>
        <dbReference type="ARBA" id="ARBA00030585"/>
    </source>
</evidence>
<keyword evidence="14" id="KW-1185">Reference proteome</keyword>
<dbReference type="GO" id="GO:0004357">
    <property type="term" value="F:glutamate-cysteine ligase activity"/>
    <property type="evidence" value="ECO:0007669"/>
    <property type="project" value="UniProtKB-UniRule"/>
</dbReference>
<evidence type="ECO:0000313" key="13">
    <source>
        <dbReference type="EMBL" id="PVU98228.1"/>
    </source>
</evidence>
<comment type="catalytic activity">
    <reaction evidence="10">
        <text>L-cysteine + L-glutamate + ATP = gamma-L-glutamyl-L-cysteine + ADP + phosphate + H(+)</text>
        <dbReference type="Rhea" id="RHEA:13285"/>
        <dbReference type="ChEBI" id="CHEBI:15378"/>
        <dbReference type="ChEBI" id="CHEBI:29985"/>
        <dbReference type="ChEBI" id="CHEBI:30616"/>
        <dbReference type="ChEBI" id="CHEBI:35235"/>
        <dbReference type="ChEBI" id="CHEBI:43474"/>
        <dbReference type="ChEBI" id="CHEBI:58173"/>
        <dbReference type="ChEBI" id="CHEBI:456216"/>
        <dbReference type="EC" id="6.3.2.2"/>
    </reaction>
</comment>